<accession>A1ZCF6</accession>
<keyword evidence="2" id="KW-0808">Transferase</keyword>
<dbReference type="InterPro" id="IPR016181">
    <property type="entry name" value="Acyl_CoA_acyltransferase"/>
</dbReference>
<dbReference type="Proteomes" id="UP000004095">
    <property type="component" value="Unassembled WGS sequence"/>
</dbReference>
<gene>
    <name evidence="2" type="ORF">M23134_01987</name>
</gene>
<dbReference type="PROSITE" id="PS51186">
    <property type="entry name" value="GNAT"/>
    <property type="match status" value="1"/>
</dbReference>
<organism evidence="2 3">
    <name type="scientific">Microscilla marina ATCC 23134</name>
    <dbReference type="NCBI Taxonomy" id="313606"/>
    <lineage>
        <taxon>Bacteria</taxon>
        <taxon>Pseudomonadati</taxon>
        <taxon>Bacteroidota</taxon>
        <taxon>Cytophagia</taxon>
        <taxon>Cytophagales</taxon>
        <taxon>Microscillaceae</taxon>
        <taxon>Microscilla</taxon>
    </lineage>
</organism>
<comment type="caution">
    <text evidence="2">The sequence shown here is derived from an EMBL/GenBank/DDBJ whole genome shotgun (WGS) entry which is preliminary data.</text>
</comment>
<dbReference type="GO" id="GO:0016747">
    <property type="term" value="F:acyltransferase activity, transferring groups other than amino-acyl groups"/>
    <property type="evidence" value="ECO:0007669"/>
    <property type="project" value="InterPro"/>
</dbReference>
<keyword evidence="3" id="KW-1185">Reference proteome</keyword>
<name>A1ZCF6_MICM2</name>
<dbReference type="AlphaFoldDB" id="A1ZCF6"/>
<evidence type="ECO:0000313" key="3">
    <source>
        <dbReference type="Proteomes" id="UP000004095"/>
    </source>
</evidence>
<dbReference type="Gene3D" id="3.40.630.30">
    <property type="match status" value="1"/>
</dbReference>
<dbReference type="Pfam" id="PF00583">
    <property type="entry name" value="Acetyltransf_1"/>
    <property type="match status" value="1"/>
</dbReference>
<protein>
    <submittedName>
        <fullName evidence="2">Acetyltransferase, gnat family</fullName>
    </submittedName>
</protein>
<evidence type="ECO:0000259" key="1">
    <source>
        <dbReference type="PROSITE" id="PS51186"/>
    </source>
</evidence>
<proteinExistence type="predicted"/>
<dbReference type="OrthoDB" id="9812289at2"/>
<sequence length="147" mass="17064">MKNVLTIREGTVDEVVQLSKQIPEFVNPHQALEYQQRLSNVPHLILVACDATLPVGFKVGYQRASDGTFYSWMGAVLPAYRHKEVATQLAHQQESWAKQQGYTHIRFKTRNRLKGMLIFALKNGFDIIRIEHQPTREEHRIVLEKRL</sequence>
<feature type="domain" description="N-acetyltransferase" evidence="1">
    <location>
        <begin position="5"/>
        <end position="147"/>
    </location>
</feature>
<dbReference type="EMBL" id="AAWS01000001">
    <property type="protein sequence ID" value="EAY31958.1"/>
    <property type="molecule type" value="Genomic_DNA"/>
</dbReference>
<dbReference type="CDD" id="cd04301">
    <property type="entry name" value="NAT_SF"/>
    <property type="match status" value="1"/>
</dbReference>
<reference evidence="2 3" key="1">
    <citation type="submission" date="2007-01" db="EMBL/GenBank/DDBJ databases">
        <authorList>
            <person name="Haygood M."/>
            <person name="Podell S."/>
            <person name="Anderson C."/>
            <person name="Hopkinson B."/>
            <person name="Roe K."/>
            <person name="Barbeau K."/>
            <person name="Gaasterland T."/>
            <person name="Ferriera S."/>
            <person name="Johnson J."/>
            <person name="Kravitz S."/>
            <person name="Beeson K."/>
            <person name="Sutton G."/>
            <person name="Rogers Y.-H."/>
            <person name="Friedman R."/>
            <person name="Frazier M."/>
            <person name="Venter J.C."/>
        </authorList>
    </citation>
    <scope>NUCLEOTIDE SEQUENCE [LARGE SCALE GENOMIC DNA]</scope>
    <source>
        <strain evidence="2 3">ATCC 23134</strain>
    </source>
</reference>
<dbReference type="InterPro" id="IPR000182">
    <property type="entry name" value="GNAT_dom"/>
</dbReference>
<evidence type="ECO:0000313" key="2">
    <source>
        <dbReference type="EMBL" id="EAY31958.1"/>
    </source>
</evidence>
<dbReference type="SUPFAM" id="SSF55729">
    <property type="entry name" value="Acyl-CoA N-acyltransferases (Nat)"/>
    <property type="match status" value="1"/>
</dbReference>
<dbReference type="eggNOG" id="COG0456">
    <property type="taxonomic scope" value="Bacteria"/>
</dbReference>
<dbReference type="RefSeq" id="WP_002692813.1">
    <property type="nucleotide sequence ID" value="NZ_AAWS01000001.1"/>
</dbReference>